<feature type="compositionally biased region" description="Basic residues" evidence="2">
    <location>
        <begin position="103"/>
        <end position="118"/>
    </location>
</feature>
<feature type="region of interest" description="Disordered" evidence="2">
    <location>
        <begin position="17"/>
        <end position="38"/>
    </location>
</feature>
<proteinExistence type="predicted"/>
<protein>
    <recommendedName>
        <fullName evidence="3">C2H2-type domain-containing protein</fullName>
    </recommendedName>
</protein>
<organism evidence="4 5">
    <name type="scientific">Acorus calamus</name>
    <name type="common">Sweet flag</name>
    <dbReference type="NCBI Taxonomy" id="4465"/>
    <lineage>
        <taxon>Eukaryota</taxon>
        <taxon>Viridiplantae</taxon>
        <taxon>Streptophyta</taxon>
        <taxon>Embryophyta</taxon>
        <taxon>Tracheophyta</taxon>
        <taxon>Spermatophyta</taxon>
        <taxon>Magnoliopsida</taxon>
        <taxon>Liliopsida</taxon>
        <taxon>Acoraceae</taxon>
        <taxon>Acorus</taxon>
    </lineage>
</organism>
<evidence type="ECO:0000256" key="2">
    <source>
        <dbReference type="SAM" id="MobiDB-lite"/>
    </source>
</evidence>
<evidence type="ECO:0000256" key="1">
    <source>
        <dbReference type="PROSITE-ProRule" id="PRU00042"/>
    </source>
</evidence>
<keyword evidence="1" id="KW-0479">Metal-binding</keyword>
<dbReference type="PROSITE" id="PS00028">
    <property type="entry name" value="ZINC_FINGER_C2H2_1"/>
    <property type="match status" value="2"/>
</dbReference>
<gene>
    <name evidence="4" type="ORF">QJS10_CPA01g00381</name>
</gene>
<dbReference type="GO" id="GO:0008270">
    <property type="term" value="F:zinc ion binding"/>
    <property type="evidence" value="ECO:0007669"/>
    <property type="project" value="UniProtKB-KW"/>
</dbReference>
<dbReference type="InterPro" id="IPR044303">
    <property type="entry name" value="ZAT1/4/9"/>
</dbReference>
<keyword evidence="5" id="KW-1185">Reference proteome</keyword>
<feature type="compositionally biased region" description="Low complexity" evidence="2">
    <location>
        <begin position="18"/>
        <end position="27"/>
    </location>
</feature>
<evidence type="ECO:0000313" key="5">
    <source>
        <dbReference type="Proteomes" id="UP001180020"/>
    </source>
</evidence>
<reference evidence="4" key="2">
    <citation type="submission" date="2023-06" db="EMBL/GenBank/DDBJ databases">
        <authorList>
            <person name="Ma L."/>
            <person name="Liu K.-W."/>
            <person name="Li Z."/>
            <person name="Hsiao Y.-Y."/>
            <person name="Qi Y."/>
            <person name="Fu T."/>
            <person name="Tang G."/>
            <person name="Zhang D."/>
            <person name="Sun W.-H."/>
            <person name="Liu D.-K."/>
            <person name="Li Y."/>
            <person name="Chen G.-Z."/>
            <person name="Liu X.-D."/>
            <person name="Liao X.-Y."/>
            <person name="Jiang Y.-T."/>
            <person name="Yu X."/>
            <person name="Hao Y."/>
            <person name="Huang J."/>
            <person name="Zhao X.-W."/>
            <person name="Ke S."/>
            <person name="Chen Y.-Y."/>
            <person name="Wu W.-L."/>
            <person name="Hsu J.-L."/>
            <person name="Lin Y.-F."/>
            <person name="Huang M.-D."/>
            <person name="Li C.-Y."/>
            <person name="Huang L."/>
            <person name="Wang Z.-W."/>
            <person name="Zhao X."/>
            <person name="Zhong W.-Y."/>
            <person name="Peng D.-H."/>
            <person name="Ahmad S."/>
            <person name="Lan S."/>
            <person name="Zhang J.-S."/>
            <person name="Tsai W.-C."/>
            <person name="Van De Peer Y."/>
            <person name="Liu Z.-J."/>
        </authorList>
    </citation>
    <scope>NUCLEOTIDE SEQUENCE</scope>
    <source>
        <strain evidence="4">CP</strain>
        <tissue evidence="4">Leaves</tissue>
    </source>
</reference>
<dbReference type="AlphaFoldDB" id="A0AAV9FNI9"/>
<dbReference type="EMBL" id="JAUJYO010000001">
    <property type="protein sequence ID" value="KAK1327211.1"/>
    <property type="molecule type" value="Genomic_DNA"/>
</dbReference>
<feature type="region of interest" description="Disordered" evidence="2">
    <location>
        <begin position="103"/>
        <end position="129"/>
    </location>
</feature>
<reference evidence="4" key="1">
    <citation type="journal article" date="2023" name="Nat. Commun.">
        <title>Diploid and tetraploid genomes of Acorus and the evolution of monocots.</title>
        <authorList>
            <person name="Ma L."/>
            <person name="Liu K.W."/>
            <person name="Li Z."/>
            <person name="Hsiao Y.Y."/>
            <person name="Qi Y."/>
            <person name="Fu T."/>
            <person name="Tang G.D."/>
            <person name="Zhang D."/>
            <person name="Sun W.H."/>
            <person name="Liu D.K."/>
            <person name="Li Y."/>
            <person name="Chen G.Z."/>
            <person name="Liu X.D."/>
            <person name="Liao X.Y."/>
            <person name="Jiang Y.T."/>
            <person name="Yu X."/>
            <person name="Hao Y."/>
            <person name="Huang J."/>
            <person name="Zhao X.W."/>
            <person name="Ke S."/>
            <person name="Chen Y.Y."/>
            <person name="Wu W.L."/>
            <person name="Hsu J.L."/>
            <person name="Lin Y.F."/>
            <person name="Huang M.D."/>
            <person name="Li C.Y."/>
            <person name="Huang L."/>
            <person name="Wang Z.W."/>
            <person name="Zhao X."/>
            <person name="Zhong W.Y."/>
            <person name="Peng D.H."/>
            <person name="Ahmad S."/>
            <person name="Lan S."/>
            <person name="Zhang J.S."/>
            <person name="Tsai W.C."/>
            <person name="Van de Peer Y."/>
            <person name="Liu Z.J."/>
        </authorList>
    </citation>
    <scope>NUCLEOTIDE SEQUENCE</scope>
    <source>
        <strain evidence="4">CP</strain>
    </source>
</reference>
<keyword evidence="1" id="KW-0863">Zinc-finger</keyword>
<dbReference type="InterPro" id="IPR036236">
    <property type="entry name" value="Znf_C2H2_sf"/>
</dbReference>
<dbReference type="Pfam" id="PF13912">
    <property type="entry name" value="zf-C2H2_6"/>
    <property type="match status" value="2"/>
</dbReference>
<comment type="caution">
    <text evidence="4">The sequence shown here is derived from an EMBL/GenBank/DDBJ whole genome shotgun (WGS) entry which is preliminary data.</text>
</comment>
<feature type="domain" description="C2H2-type" evidence="3">
    <location>
        <begin position="41"/>
        <end position="64"/>
    </location>
</feature>
<dbReference type="InterPro" id="IPR013087">
    <property type="entry name" value="Znf_C2H2_type"/>
</dbReference>
<accession>A0AAV9FNI9</accession>
<dbReference type="PROSITE" id="PS50157">
    <property type="entry name" value="ZINC_FINGER_C2H2_2"/>
    <property type="match status" value="2"/>
</dbReference>
<keyword evidence="1" id="KW-0862">Zinc</keyword>
<dbReference type="Proteomes" id="UP001180020">
    <property type="component" value="Unassembled WGS sequence"/>
</dbReference>
<dbReference type="SMART" id="SM00355">
    <property type="entry name" value="ZnF_C2H2"/>
    <property type="match status" value="2"/>
</dbReference>
<dbReference type="PANTHER" id="PTHR46326">
    <property type="entry name" value="ZINC FINGER PROTEIN ZAT1-RELATED"/>
    <property type="match status" value="1"/>
</dbReference>
<dbReference type="Gene3D" id="3.30.160.60">
    <property type="entry name" value="Classic Zinc Finger"/>
    <property type="match status" value="1"/>
</dbReference>
<evidence type="ECO:0000313" key="4">
    <source>
        <dbReference type="EMBL" id="KAK1327211.1"/>
    </source>
</evidence>
<feature type="domain" description="C2H2-type" evidence="3">
    <location>
        <begin position="84"/>
        <end position="111"/>
    </location>
</feature>
<evidence type="ECO:0000259" key="3">
    <source>
        <dbReference type="PROSITE" id="PS50157"/>
    </source>
</evidence>
<dbReference type="PANTHER" id="PTHR46326:SF2">
    <property type="entry name" value="ZINC FINGER PROTEIN ZAT1-RELATED"/>
    <property type="match status" value="1"/>
</dbReference>
<name>A0AAV9FNI9_ACOCL</name>
<dbReference type="GO" id="GO:0006355">
    <property type="term" value="P:regulation of DNA-templated transcription"/>
    <property type="evidence" value="ECO:0007669"/>
    <property type="project" value="InterPro"/>
</dbReference>
<sequence length="129" mass="14520">MSLLMISRDQWIRVVANPETSAESEASPLEEERKKKKKRRYVCVTCKKSFGSFQALGGHRANHTRWDWSHGSIGAEAPMIEGRHECNVCQKVFKSGQALGGHKRSHCKARSAAKKKKQPCQLPTVTQTE</sequence>
<dbReference type="SUPFAM" id="SSF57667">
    <property type="entry name" value="beta-beta-alpha zinc fingers"/>
    <property type="match status" value="1"/>
</dbReference>